<name>A0A4U1BSL1_9GAMM</name>
<dbReference type="EMBL" id="SWCJ01000003">
    <property type="protein sequence ID" value="TKB56520.1"/>
    <property type="molecule type" value="Genomic_DNA"/>
</dbReference>
<reference evidence="1 2" key="1">
    <citation type="submission" date="2019-04" db="EMBL/GenBank/DDBJ databases">
        <authorList>
            <person name="Hwang J.C."/>
        </authorList>
    </citation>
    <scope>NUCLEOTIDE SEQUENCE [LARGE SCALE GENOMIC DNA]</scope>
    <source>
        <strain evidence="1 2">IMCC35002</strain>
    </source>
</reference>
<dbReference type="Proteomes" id="UP000305675">
    <property type="component" value="Unassembled WGS sequence"/>
</dbReference>
<organism evidence="1 2">
    <name type="scientific">Ferrimonas aestuarii</name>
    <dbReference type="NCBI Taxonomy" id="2569539"/>
    <lineage>
        <taxon>Bacteria</taxon>
        <taxon>Pseudomonadati</taxon>
        <taxon>Pseudomonadota</taxon>
        <taxon>Gammaproteobacteria</taxon>
        <taxon>Alteromonadales</taxon>
        <taxon>Ferrimonadaceae</taxon>
        <taxon>Ferrimonas</taxon>
    </lineage>
</organism>
<evidence type="ECO:0008006" key="3">
    <source>
        <dbReference type="Google" id="ProtNLM"/>
    </source>
</evidence>
<evidence type="ECO:0000313" key="1">
    <source>
        <dbReference type="EMBL" id="TKB56520.1"/>
    </source>
</evidence>
<dbReference type="RefSeq" id="WP_136862324.1">
    <property type="nucleotide sequence ID" value="NZ_SWCJ01000003.1"/>
</dbReference>
<keyword evidence="2" id="KW-1185">Reference proteome</keyword>
<accession>A0A4U1BSL1</accession>
<dbReference type="AlphaFoldDB" id="A0A4U1BSL1"/>
<dbReference type="OrthoDB" id="6631093at2"/>
<sequence length="76" mass="8229">MKATSSVLPCPFCGGLILSQAVLYSSWGDGHEAQLHIVCDDCEAAAPHSVWNHRVDDTALGVKPKRQTTAALIRRQ</sequence>
<comment type="caution">
    <text evidence="1">The sequence shown here is derived from an EMBL/GenBank/DDBJ whole genome shotgun (WGS) entry which is preliminary data.</text>
</comment>
<evidence type="ECO:0000313" key="2">
    <source>
        <dbReference type="Proteomes" id="UP000305675"/>
    </source>
</evidence>
<protein>
    <recommendedName>
        <fullName evidence="3">Restriction alleviation protein, Lar family</fullName>
    </recommendedName>
</protein>
<gene>
    <name evidence="1" type="ORF">FCL42_05145</name>
</gene>
<proteinExistence type="predicted"/>